<evidence type="ECO:0000256" key="1">
    <source>
        <dbReference type="ARBA" id="ARBA00023015"/>
    </source>
</evidence>
<evidence type="ECO:0000256" key="2">
    <source>
        <dbReference type="ARBA" id="ARBA00023163"/>
    </source>
</evidence>
<organism evidence="4 5">
    <name type="scientific">Streptomyces longisporoflavus</name>
    <dbReference type="NCBI Taxonomy" id="28044"/>
    <lineage>
        <taxon>Bacteria</taxon>
        <taxon>Bacillati</taxon>
        <taxon>Actinomycetota</taxon>
        <taxon>Actinomycetes</taxon>
        <taxon>Kitasatosporales</taxon>
        <taxon>Streptomycetaceae</taxon>
        <taxon>Streptomyces</taxon>
    </lineage>
</organism>
<gene>
    <name evidence="4" type="ORF">ACH4F9_06480</name>
</gene>
<dbReference type="RefSeq" id="WP_397708618.1">
    <property type="nucleotide sequence ID" value="NZ_JBIRGN010000001.1"/>
</dbReference>
<dbReference type="SUPFAM" id="SSF55785">
    <property type="entry name" value="PYP-like sensor domain (PAS domain)"/>
    <property type="match status" value="1"/>
</dbReference>
<dbReference type="PROSITE" id="PS50921">
    <property type="entry name" value="ANTAR"/>
    <property type="match status" value="1"/>
</dbReference>
<dbReference type="SMART" id="SM01012">
    <property type="entry name" value="ANTAR"/>
    <property type="match status" value="1"/>
</dbReference>
<dbReference type="InterPro" id="IPR035965">
    <property type="entry name" value="PAS-like_dom_sf"/>
</dbReference>
<evidence type="ECO:0000259" key="3">
    <source>
        <dbReference type="PROSITE" id="PS50921"/>
    </source>
</evidence>
<dbReference type="EMBL" id="JBIRGQ010000001">
    <property type="protein sequence ID" value="MFH8544643.1"/>
    <property type="molecule type" value="Genomic_DNA"/>
</dbReference>
<dbReference type="Pfam" id="PF03861">
    <property type="entry name" value="ANTAR"/>
    <property type="match status" value="1"/>
</dbReference>
<dbReference type="Gene3D" id="3.30.450.20">
    <property type="entry name" value="PAS domain"/>
    <property type="match status" value="1"/>
</dbReference>
<dbReference type="Pfam" id="PF13185">
    <property type="entry name" value="GAF_2"/>
    <property type="match status" value="1"/>
</dbReference>
<dbReference type="InterPro" id="IPR013656">
    <property type="entry name" value="PAS_4"/>
</dbReference>
<evidence type="ECO:0000313" key="4">
    <source>
        <dbReference type="EMBL" id="MFH8544643.1"/>
    </source>
</evidence>
<feature type="domain" description="ANTAR" evidence="3">
    <location>
        <begin position="356"/>
        <end position="417"/>
    </location>
</feature>
<dbReference type="Proteomes" id="UP001610818">
    <property type="component" value="Unassembled WGS sequence"/>
</dbReference>
<dbReference type="SMART" id="SM00065">
    <property type="entry name" value="GAF"/>
    <property type="match status" value="1"/>
</dbReference>
<comment type="caution">
    <text evidence="4">The sequence shown here is derived from an EMBL/GenBank/DDBJ whole genome shotgun (WGS) entry which is preliminary data.</text>
</comment>
<sequence>MHDALRATSDSLLFNVTTAPYLLLDTDLHIRGVNPAYLRATGRSHEELMGAFLFDAFPDNPVDPASTGVRNLTASLERVMRRGTSHDMGIQRYDIPDPRDPGGFRIKAWSPVNSPLIDADGRVVGALHHVEDITTVYESLRHAGGSGAAESAGQPTALLRGAMLALAFHQRALEATGPAKPADPPATAGGTGGLSAAGLALRDALWHRITHAARQGPPGRGCLAAVCECAVRELPGADAAVITLHSSGSRNVQLAATSSWGQQAEDVQWITGSGPSLTAFATGEPVLVPLLDQPGSSWPLFTDAACRIGVGSAFAYPLSSATTTVGTLTLYHRGRGITQPPADAEVFAQIATAVLLADLEGDICEQARAVADQDDINTAIGILAAAQQISTNDALAWLRTTARCKGMSPADFAREVLARRLPPAPPSSG</sequence>
<dbReference type="Gene3D" id="3.30.450.40">
    <property type="match status" value="1"/>
</dbReference>
<protein>
    <submittedName>
        <fullName evidence="4">PAS domain-containing protein</fullName>
    </submittedName>
</protein>
<reference evidence="4 5" key="1">
    <citation type="submission" date="2024-10" db="EMBL/GenBank/DDBJ databases">
        <title>The Natural Products Discovery Center: Release of the First 8490 Sequenced Strains for Exploring Actinobacteria Biosynthetic Diversity.</title>
        <authorList>
            <person name="Kalkreuter E."/>
            <person name="Kautsar S.A."/>
            <person name="Yang D."/>
            <person name="Bader C.D."/>
            <person name="Teijaro C.N."/>
            <person name="Fluegel L."/>
            <person name="Davis C.M."/>
            <person name="Simpson J.R."/>
            <person name="Lauterbach L."/>
            <person name="Steele A.D."/>
            <person name="Gui C."/>
            <person name="Meng S."/>
            <person name="Li G."/>
            <person name="Viehrig K."/>
            <person name="Ye F."/>
            <person name="Su P."/>
            <person name="Kiefer A.F."/>
            <person name="Nichols A."/>
            <person name="Cepeda A.J."/>
            <person name="Yan W."/>
            <person name="Fan B."/>
            <person name="Jiang Y."/>
            <person name="Adhikari A."/>
            <person name="Zheng C.-J."/>
            <person name="Schuster L."/>
            <person name="Cowan T.M."/>
            <person name="Smanski M.J."/>
            <person name="Chevrette M.G."/>
            <person name="De Carvalho L.P.S."/>
            <person name="Shen B."/>
        </authorList>
    </citation>
    <scope>NUCLEOTIDE SEQUENCE [LARGE SCALE GENOMIC DNA]</scope>
    <source>
        <strain evidence="4 5">NPDC017990</strain>
    </source>
</reference>
<dbReference type="InterPro" id="IPR036388">
    <property type="entry name" value="WH-like_DNA-bd_sf"/>
</dbReference>
<dbReference type="InterPro" id="IPR005561">
    <property type="entry name" value="ANTAR"/>
</dbReference>
<dbReference type="InterPro" id="IPR003018">
    <property type="entry name" value="GAF"/>
</dbReference>
<dbReference type="InterPro" id="IPR000014">
    <property type="entry name" value="PAS"/>
</dbReference>
<dbReference type="SMART" id="SM00091">
    <property type="entry name" value="PAS"/>
    <property type="match status" value="1"/>
</dbReference>
<accession>A0ABW7QI44</accession>
<dbReference type="InterPro" id="IPR029016">
    <property type="entry name" value="GAF-like_dom_sf"/>
</dbReference>
<keyword evidence="1" id="KW-0805">Transcription regulation</keyword>
<proteinExistence type="predicted"/>
<name>A0ABW7QI44_9ACTN</name>
<dbReference type="SUPFAM" id="SSF55781">
    <property type="entry name" value="GAF domain-like"/>
    <property type="match status" value="1"/>
</dbReference>
<keyword evidence="5" id="KW-1185">Reference proteome</keyword>
<evidence type="ECO:0000313" key="5">
    <source>
        <dbReference type="Proteomes" id="UP001610818"/>
    </source>
</evidence>
<keyword evidence="2" id="KW-0804">Transcription</keyword>
<dbReference type="CDD" id="cd00130">
    <property type="entry name" value="PAS"/>
    <property type="match status" value="1"/>
</dbReference>
<dbReference type="Pfam" id="PF08448">
    <property type="entry name" value="PAS_4"/>
    <property type="match status" value="1"/>
</dbReference>
<dbReference type="Gene3D" id="1.10.10.10">
    <property type="entry name" value="Winged helix-like DNA-binding domain superfamily/Winged helix DNA-binding domain"/>
    <property type="match status" value="1"/>
</dbReference>